<evidence type="ECO:0000313" key="2">
    <source>
        <dbReference type="Proteomes" id="UP000287853"/>
    </source>
</evidence>
<dbReference type="EMBL" id="MTKO01000012">
    <property type="protein sequence ID" value="RWX47958.1"/>
    <property type="molecule type" value="Genomic_DNA"/>
</dbReference>
<dbReference type="Proteomes" id="UP000287853">
    <property type="component" value="Unassembled WGS sequence"/>
</dbReference>
<gene>
    <name evidence="1" type="ORF">H206_05463</name>
</gene>
<proteinExistence type="predicted"/>
<protein>
    <submittedName>
        <fullName evidence="1">Uncharacterized protein</fullName>
    </submittedName>
</protein>
<keyword evidence="2" id="KW-1185">Reference proteome</keyword>
<accession>A0A3S3R1M4</accession>
<reference evidence="1 2" key="1">
    <citation type="submission" date="2017-01" db="EMBL/GenBank/DDBJ databases">
        <title>The cable genome- insights into the physiology and evolution of filamentous bacteria capable of sulfide oxidation via long distance electron transfer.</title>
        <authorList>
            <person name="Schreiber L."/>
            <person name="Bjerg J.T."/>
            <person name="Boggild A."/>
            <person name="Van De Vossenberg J."/>
            <person name="Meysman F."/>
            <person name="Nielsen L.P."/>
            <person name="Schramm A."/>
            <person name="Kjeldsen K.U."/>
        </authorList>
    </citation>
    <scope>NUCLEOTIDE SEQUENCE [LARGE SCALE GENOMIC DNA]</scope>
    <source>
        <strain evidence="1">MCF</strain>
    </source>
</reference>
<name>A0A3S3R1M4_9BACT</name>
<sequence length="72" mass="8171">MVTIIFFTILGVVPMGKCCSTTGYKRSRNRETGYSSSPSIIERTSFLVCALKEYWIIRIRFGSTVLADMGYF</sequence>
<comment type="caution">
    <text evidence="1">The sequence shown here is derived from an EMBL/GenBank/DDBJ whole genome shotgun (WGS) entry which is preliminary data.</text>
</comment>
<organism evidence="1 2">
    <name type="scientific">Candidatus Electrothrix aarhusensis</name>
    <dbReference type="NCBI Taxonomy" id="1859131"/>
    <lineage>
        <taxon>Bacteria</taxon>
        <taxon>Pseudomonadati</taxon>
        <taxon>Thermodesulfobacteriota</taxon>
        <taxon>Desulfobulbia</taxon>
        <taxon>Desulfobulbales</taxon>
        <taxon>Desulfobulbaceae</taxon>
        <taxon>Candidatus Electrothrix</taxon>
    </lineage>
</organism>
<dbReference type="AlphaFoldDB" id="A0A3S3R1M4"/>
<evidence type="ECO:0000313" key="1">
    <source>
        <dbReference type="EMBL" id="RWX47958.1"/>
    </source>
</evidence>